<dbReference type="InterPro" id="IPR006076">
    <property type="entry name" value="FAD-dep_OxRdtase"/>
</dbReference>
<dbReference type="Gene3D" id="3.50.50.60">
    <property type="entry name" value="FAD/NAD(P)-binding domain"/>
    <property type="match status" value="1"/>
</dbReference>
<dbReference type="RefSeq" id="WP_153651858.1">
    <property type="nucleotide sequence ID" value="NZ_CP045737.1"/>
</dbReference>
<accession>A0A5Q2MBX5</accession>
<protein>
    <submittedName>
        <fullName evidence="2">FAD-dependent oxidoreductase</fullName>
    </submittedName>
</protein>
<dbReference type="KEGG" id="aef:GEV26_03965"/>
<feature type="domain" description="FAD dependent oxidoreductase" evidence="1">
    <location>
        <begin position="30"/>
        <end position="392"/>
    </location>
</feature>
<evidence type="ECO:0000313" key="2">
    <source>
        <dbReference type="EMBL" id="QGG40587.1"/>
    </source>
</evidence>
<evidence type="ECO:0000259" key="1">
    <source>
        <dbReference type="Pfam" id="PF01266"/>
    </source>
</evidence>
<organism evidence="2 3">
    <name type="scientific">Aeromicrobium yanjiei</name>
    <dbReference type="NCBI Taxonomy" id="2662028"/>
    <lineage>
        <taxon>Bacteria</taxon>
        <taxon>Bacillati</taxon>
        <taxon>Actinomycetota</taxon>
        <taxon>Actinomycetes</taxon>
        <taxon>Propionibacteriales</taxon>
        <taxon>Nocardioidaceae</taxon>
        <taxon>Aeromicrobium</taxon>
    </lineage>
</organism>
<dbReference type="PANTHER" id="PTHR13847:SF285">
    <property type="entry name" value="FAD DEPENDENT OXIDOREDUCTASE DOMAIN-CONTAINING PROTEIN"/>
    <property type="match status" value="1"/>
</dbReference>
<sequence>MKNGQISHWKARPDVDAPRFPAVEAGFDVDVAVIGGGLTGLWAAWAVAVRDPSLSVALFEAETIGYGASGRNGGWLSAKPVGLRPVLAKQPQGRAGVRSADTILGKSLDEVVDLLGSDTIDAKRSGWLQVARTASELERATRYVDKARTWDISAENLRMLSAAETTERVVVSDVRGAIFSPDCYRIDPVKALASLTGLAVEAGVRIHTGSRVSELTDAGLVVNGHQVRVARQTVVATEGYSSWEKGEKRRLLPMNSAMVVTAPLSAADWAQVRWDGAECLSGSAHTFFYAQRTADGRIAIGGRGKPYRFSSGVDVDGQVDSGTVESLGQSLRDLFPGVSFELAHAWCGVLGVSRDWSPFVDVDADAKVTHVGGYAGQGLTAAYMGGNLVADLITGRDTELTRLPWVRQRPRRWEPEPLRWIGANALYKAYSWADHIESRSKSTSTAWPARIADRIAGR</sequence>
<dbReference type="AlphaFoldDB" id="A0A5Q2MBX5"/>
<dbReference type="SUPFAM" id="SSF51905">
    <property type="entry name" value="FAD/NAD(P)-binding domain"/>
    <property type="match status" value="1"/>
</dbReference>
<dbReference type="InterPro" id="IPR036188">
    <property type="entry name" value="FAD/NAD-bd_sf"/>
</dbReference>
<keyword evidence="3" id="KW-1185">Reference proteome</keyword>
<proteinExistence type="predicted"/>
<dbReference type="Proteomes" id="UP000392064">
    <property type="component" value="Chromosome"/>
</dbReference>
<evidence type="ECO:0000313" key="3">
    <source>
        <dbReference type="Proteomes" id="UP000392064"/>
    </source>
</evidence>
<name>A0A5Q2MBX5_9ACTN</name>
<reference evidence="2 3" key="1">
    <citation type="submission" date="2019-11" db="EMBL/GenBank/DDBJ databases">
        <authorList>
            <person name="Li J."/>
        </authorList>
    </citation>
    <scope>NUCLEOTIDE SEQUENCE [LARGE SCALE GENOMIC DNA]</scope>
    <source>
        <strain evidence="2 3">MF47</strain>
    </source>
</reference>
<dbReference type="Gene3D" id="3.30.9.10">
    <property type="entry name" value="D-Amino Acid Oxidase, subunit A, domain 2"/>
    <property type="match status" value="1"/>
</dbReference>
<dbReference type="EMBL" id="CP045737">
    <property type="protein sequence ID" value="QGG40587.1"/>
    <property type="molecule type" value="Genomic_DNA"/>
</dbReference>
<dbReference type="Pfam" id="PF01266">
    <property type="entry name" value="DAO"/>
    <property type="match status" value="1"/>
</dbReference>
<gene>
    <name evidence="2" type="ORF">GEV26_03965</name>
</gene>
<dbReference type="PANTHER" id="PTHR13847">
    <property type="entry name" value="SARCOSINE DEHYDROGENASE-RELATED"/>
    <property type="match status" value="1"/>
</dbReference>
<dbReference type="GO" id="GO:0005737">
    <property type="term" value="C:cytoplasm"/>
    <property type="evidence" value="ECO:0007669"/>
    <property type="project" value="TreeGrafter"/>
</dbReference>